<organism evidence="1 2">
    <name type="scientific">Cohnella soli</name>
    <dbReference type="NCBI Taxonomy" id="425005"/>
    <lineage>
        <taxon>Bacteria</taxon>
        <taxon>Bacillati</taxon>
        <taxon>Bacillota</taxon>
        <taxon>Bacilli</taxon>
        <taxon>Bacillales</taxon>
        <taxon>Paenibacillaceae</taxon>
        <taxon>Cohnella</taxon>
    </lineage>
</organism>
<dbReference type="InterPro" id="IPR003462">
    <property type="entry name" value="ODC_Mu_crystall"/>
</dbReference>
<dbReference type="Gene3D" id="3.40.50.720">
    <property type="entry name" value="NAD(P)-binding Rossmann-like Domain"/>
    <property type="match status" value="1"/>
</dbReference>
<protein>
    <submittedName>
        <fullName evidence="1">2,3-diaminopropionate biosynthesis protein SbnB</fullName>
    </submittedName>
</protein>
<dbReference type="Gene3D" id="3.30.1780.10">
    <property type="entry name" value="ornithine cyclodeaminase, domain 1"/>
    <property type="match status" value="1"/>
</dbReference>
<dbReference type="Pfam" id="PF02423">
    <property type="entry name" value="OCD_Mu_crystall"/>
    <property type="match status" value="1"/>
</dbReference>
<comment type="caution">
    <text evidence="1">The sequence shown here is derived from an EMBL/GenBank/DDBJ whole genome shotgun (WGS) entry which is preliminary data.</text>
</comment>
<reference evidence="2" key="1">
    <citation type="journal article" date="2019" name="Int. J. Syst. Evol. Microbiol.">
        <title>The Global Catalogue of Microorganisms (GCM) 10K type strain sequencing project: providing services to taxonomists for standard genome sequencing and annotation.</title>
        <authorList>
            <consortium name="The Broad Institute Genomics Platform"/>
            <consortium name="The Broad Institute Genome Sequencing Center for Infectious Disease"/>
            <person name="Wu L."/>
            <person name="Ma J."/>
        </authorList>
    </citation>
    <scope>NUCLEOTIDE SEQUENCE [LARGE SCALE GENOMIC DNA]</scope>
    <source>
        <strain evidence="2">CGMCC 1.18575</strain>
    </source>
</reference>
<dbReference type="InterPro" id="IPR036291">
    <property type="entry name" value="NAD(P)-bd_dom_sf"/>
</dbReference>
<dbReference type="Proteomes" id="UP001596113">
    <property type="component" value="Unassembled WGS sequence"/>
</dbReference>
<dbReference type="InterPro" id="IPR023401">
    <property type="entry name" value="ODC_N"/>
</dbReference>
<name>A0ABW0HR14_9BACL</name>
<proteinExistence type="predicted"/>
<accession>A0ABW0HR14</accession>
<dbReference type="PANTHER" id="PTHR13812:SF19">
    <property type="entry name" value="KETIMINE REDUCTASE MU-CRYSTALLIN"/>
    <property type="match status" value="1"/>
</dbReference>
<gene>
    <name evidence="1" type="ORF">ACFPOF_07305</name>
</gene>
<dbReference type="RefSeq" id="WP_378131081.1">
    <property type="nucleotide sequence ID" value="NZ_JBHSMI010000013.1"/>
</dbReference>
<dbReference type="SUPFAM" id="SSF51735">
    <property type="entry name" value="NAD(P)-binding Rossmann-fold domains"/>
    <property type="match status" value="1"/>
</dbReference>
<dbReference type="PIRSF" id="PIRSF001439">
    <property type="entry name" value="CryM"/>
    <property type="match status" value="1"/>
</dbReference>
<evidence type="ECO:0000313" key="2">
    <source>
        <dbReference type="Proteomes" id="UP001596113"/>
    </source>
</evidence>
<sequence length="322" mass="35292">MYYLNDGNIREIGIDWTALRDLIEQTLQLAGTPEIVQPLKPYLRYGDPSNRIIAMPAYVGGATASSGIKWIASFPGNLSAGIPRAHSVIILNEPDTGVPVAVINGALVSQLRTAAVSAAMLRSYMVLGRRERYRVGIVGWGLIGRRQFEMLTSLHGDVIETIRLFDSRGIDPSTINAAWRNRTIVASDWREAYRGADIVITCTAATERYIDEPPTPGAILLNVSLRDYMPIAVCGNKTTVVDNWQEVCRENTDIELLHRESGLSEGDALTLREAVLDGALRHCPASAPVFFNPMGMAAFDIAVAAHYLKESNRLGIGNRLDD</sequence>
<dbReference type="EMBL" id="JBHSMI010000013">
    <property type="protein sequence ID" value="MFC5402542.1"/>
    <property type="molecule type" value="Genomic_DNA"/>
</dbReference>
<keyword evidence="2" id="KW-1185">Reference proteome</keyword>
<dbReference type="PANTHER" id="PTHR13812">
    <property type="entry name" value="KETIMINE REDUCTASE MU-CRYSTALLIN"/>
    <property type="match status" value="1"/>
</dbReference>
<evidence type="ECO:0000313" key="1">
    <source>
        <dbReference type="EMBL" id="MFC5402542.1"/>
    </source>
</evidence>